<keyword evidence="8" id="KW-0325">Glycoprotein</keyword>
<evidence type="ECO:0000256" key="8">
    <source>
        <dbReference type="ARBA" id="ARBA00023180"/>
    </source>
</evidence>
<dbReference type="GeneID" id="108676196"/>
<feature type="transmembrane region" description="Helical" evidence="9">
    <location>
        <begin position="29"/>
        <end position="49"/>
    </location>
</feature>
<protein>
    <submittedName>
        <fullName evidence="12">Glutamate receptor 3.1</fullName>
    </submittedName>
</protein>
<comment type="similarity">
    <text evidence="2">Belongs to the glutamate-gated ion channel (TC 1.A.10.1) family.</text>
</comment>
<dbReference type="AlphaFoldDB" id="A0A8B7P144"/>
<keyword evidence="3" id="KW-1003">Cell membrane</keyword>
<evidence type="ECO:0000256" key="1">
    <source>
        <dbReference type="ARBA" id="ARBA00004651"/>
    </source>
</evidence>
<reference evidence="12" key="1">
    <citation type="submission" date="2025-08" db="UniProtKB">
        <authorList>
            <consortium name="RefSeq"/>
        </authorList>
    </citation>
    <scope>IDENTIFICATION</scope>
    <source>
        <tissue evidence="12">Whole organism</tissue>
    </source>
</reference>
<keyword evidence="7 12" id="KW-0675">Receptor</keyword>
<feature type="transmembrane region" description="Helical" evidence="9">
    <location>
        <begin position="219"/>
        <end position="239"/>
    </location>
</feature>
<name>A0A8B7P144_HYAAZ</name>
<dbReference type="PANTHER" id="PTHR42643:SF24">
    <property type="entry name" value="IONOTROPIC RECEPTOR 60A"/>
    <property type="match status" value="1"/>
</dbReference>
<evidence type="ECO:0000259" key="10">
    <source>
        <dbReference type="Pfam" id="PF00060"/>
    </source>
</evidence>
<sequence>MWTRGFTWTLKIFLSQDLADTPGKGSGRMLGAFWLFISFMIASIYRCNLQAILVNEKIKVPFTSAEEFTHQDEYKITWINGTIYGDTFKLDEPNCLRGRLWSMRDSFQPNAEEAVQAVLDKKVSILAPDMMLIGLLAADFSKFGDCRLAVTSTGLMPSYMTYAYPKNSPLQDAMDQMMLRVVQSGIAPRLIEAGLRNASWCTKPQTSLSDSRPFAPKDFFGIFIIYGIGVTVAFVIFVIEVKMGGGAEKRTDKNQ</sequence>
<dbReference type="Proteomes" id="UP000694843">
    <property type="component" value="Unplaced"/>
</dbReference>
<dbReference type="PANTHER" id="PTHR42643">
    <property type="entry name" value="IONOTROPIC RECEPTOR 20A-RELATED"/>
    <property type="match status" value="1"/>
</dbReference>
<dbReference type="GO" id="GO:0005886">
    <property type="term" value="C:plasma membrane"/>
    <property type="evidence" value="ECO:0007669"/>
    <property type="project" value="UniProtKB-SubCell"/>
</dbReference>
<accession>A0A8B7P144</accession>
<dbReference type="InterPro" id="IPR001320">
    <property type="entry name" value="Iontro_rcpt_C"/>
</dbReference>
<evidence type="ECO:0000256" key="2">
    <source>
        <dbReference type="ARBA" id="ARBA00008685"/>
    </source>
</evidence>
<gene>
    <name evidence="12" type="primary">LOC108676196</name>
</gene>
<evidence type="ECO:0000256" key="4">
    <source>
        <dbReference type="ARBA" id="ARBA00022692"/>
    </source>
</evidence>
<dbReference type="SUPFAM" id="SSF53850">
    <property type="entry name" value="Periplasmic binding protein-like II"/>
    <property type="match status" value="1"/>
</dbReference>
<evidence type="ECO:0000256" key="7">
    <source>
        <dbReference type="ARBA" id="ARBA00023170"/>
    </source>
</evidence>
<dbReference type="OrthoDB" id="6363779at2759"/>
<comment type="subcellular location">
    <subcellularLocation>
        <location evidence="1">Cell membrane</location>
        <topology evidence="1">Multi-pass membrane protein</topology>
    </subcellularLocation>
</comment>
<dbReference type="InterPro" id="IPR052192">
    <property type="entry name" value="Insect_Ionotropic_Sensory_Rcpt"/>
</dbReference>
<dbReference type="Pfam" id="PF00060">
    <property type="entry name" value="Lig_chan"/>
    <property type="match status" value="1"/>
</dbReference>
<organism evidence="11 12">
    <name type="scientific">Hyalella azteca</name>
    <name type="common">Amphipod</name>
    <dbReference type="NCBI Taxonomy" id="294128"/>
    <lineage>
        <taxon>Eukaryota</taxon>
        <taxon>Metazoa</taxon>
        <taxon>Ecdysozoa</taxon>
        <taxon>Arthropoda</taxon>
        <taxon>Crustacea</taxon>
        <taxon>Multicrustacea</taxon>
        <taxon>Malacostraca</taxon>
        <taxon>Eumalacostraca</taxon>
        <taxon>Peracarida</taxon>
        <taxon>Amphipoda</taxon>
        <taxon>Senticaudata</taxon>
        <taxon>Talitrida</taxon>
        <taxon>Talitroidea</taxon>
        <taxon>Hyalellidae</taxon>
        <taxon>Hyalella</taxon>
    </lineage>
</organism>
<evidence type="ECO:0000256" key="5">
    <source>
        <dbReference type="ARBA" id="ARBA00022989"/>
    </source>
</evidence>
<evidence type="ECO:0000313" key="11">
    <source>
        <dbReference type="Proteomes" id="UP000694843"/>
    </source>
</evidence>
<dbReference type="Gene3D" id="1.10.287.70">
    <property type="match status" value="1"/>
</dbReference>
<evidence type="ECO:0000256" key="3">
    <source>
        <dbReference type="ARBA" id="ARBA00022475"/>
    </source>
</evidence>
<evidence type="ECO:0000256" key="9">
    <source>
        <dbReference type="SAM" id="Phobius"/>
    </source>
</evidence>
<dbReference type="RefSeq" id="XP_018019738.1">
    <property type="nucleotide sequence ID" value="XM_018164249.2"/>
</dbReference>
<feature type="domain" description="Ionotropic glutamate receptor C-terminal" evidence="10">
    <location>
        <begin position="10"/>
        <end position="230"/>
    </location>
</feature>
<dbReference type="GO" id="GO:0015276">
    <property type="term" value="F:ligand-gated monoatomic ion channel activity"/>
    <property type="evidence" value="ECO:0007669"/>
    <property type="project" value="InterPro"/>
</dbReference>
<proteinExistence type="inferred from homology"/>
<keyword evidence="5 9" id="KW-1133">Transmembrane helix</keyword>
<evidence type="ECO:0000256" key="6">
    <source>
        <dbReference type="ARBA" id="ARBA00023136"/>
    </source>
</evidence>
<keyword evidence="11" id="KW-1185">Reference proteome</keyword>
<keyword evidence="4 9" id="KW-0812">Transmembrane</keyword>
<evidence type="ECO:0000313" key="12">
    <source>
        <dbReference type="RefSeq" id="XP_018019738.1"/>
    </source>
</evidence>
<dbReference type="GO" id="GO:0050906">
    <property type="term" value="P:detection of stimulus involved in sensory perception"/>
    <property type="evidence" value="ECO:0007669"/>
    <property type="project" value="UniProtKB-ARBA"/>
</dbReference>
<dbReference type="OMA" id="KITWING"/>
<dbReference type="KEGG" id="hazt:108676196"/>
<keyword evidence="6 9" id="KW-0472">Membrane</keyword>